<evidence type="ECO:0000313" key="5">
    <source>
        <dbReference type="EMBL" id="MFC1458476.1"/>
    </source>
</evidence>
<dbReference type="PANTHER" id="PTHR43130">
    <property type="entry name" value="ARAC-FAMILY TRANSCRIPTIONAL REGULATOR"/>
    <property type="match status" value="1"/>
</dbReference>
<proteinExistence type="predicted"/>
<keyword evidence="2" id="KW-0238">DNA-binding</keyword>
<dbReference type="Gene3D" id="1.10.10.60">
    <property type="entry name" value="Homeodomain-like"/>
    <property type="match status" value="2"/>
</dbReference>
<dbReference type="PANTHER" id="PTHR43130:SF3">
    <property type="entry name" value="HTH-TYPE TRANSCRIPTIONAL REGULATOR RV1931C"/>
    <property type="match status" value="1"/>
</dbReference>
<dbReference type="RefSeq" id="WP_377030397.1">
    <property type="nucleotide sequence ID" value="NZ_JBHOMY010000055.1"/>
</dbReference>
<keyword evidence="1" id="KW-0805">Transcription regulation</keyword>
<dbReference type="InterPro" id="IPR002818">
    <property type="entry name" value="DJ-1/PfpI"/>
</dbReference>
<keyword evidence="3" id="KW-0804">Transcription</keyword>
<keyword evidence="6" id="KW-1185">Reference proteome</keyword>
<sequence length="340" mass="37465">MSGGTDKFQGEIDMSAASPIEIGLVLYSGVQMAAVLGMTDLFTVADRLARRKHPAPSTPLLRISHWQREQGDETPRRVFDTAPGAEGAPAFLVLAPGLGDPVQPGEAAPFAKWLRDCHDAGTSLGSVCKGAFLLGETGLLAGRTVTTHWTYAEPFRKRFPDARVDPDRLIIDDGDIITAGGVMAWTDLALKLIDRFLGPTVMIETAQVFVVDPPGREQSYYSAFSPRLTHGDAAVLKVQHWLQATDAKEIDLTTLAKQAGLEERTFLRRFQKATGHTTTEYCQRLRVGKARELLQFGTLSFDQVAWEVGYSDPGAFRKVFTRIVGLTPNDYRRRFRATAR</sequence>
<evidence type="ECO:0000256" key="3">
    <source>
        <dbReference type="ARBA" id="ARBA00023163"/>
    </source>
</evidence>
<feature type="domain" description="HTH araC/xylS-type" evidence="4">
    <location>
        <begin position="236"/>
        <end position="334"/>
    </location>
</feature>
<accession>A0ABV6YBF8</accession>
<comment type="caution">
    <text evidence="5">The sequence shown here is derived from an EMBL/GenBank/DDBJ whole genome shotgun (WGS) entry which is preliminary data.</text>
</comment>
<evidence type="ECO:0000256" key="2">
    <source>
        <dbReference type="ARBA" id="ARBA00023125"/>
    </source>
</evidence>
<name>A0ABV6YBF8_9HYPH</name>
<dbReference type="Pfam" id="PF01965">
    <property type="entry name" value="DJ-1_PfpI"/>
    <property type="match status" value="1"/>
</dbReference>
<dbReference type="InterPro" id="IPR029062">
    <property type="entry name" value="Class_I_gatase-like"/>
</dbReference>
<dbReference type="Pfam" id="PF12833">
    <property type="entry name" value="HTH_18"/>
    <property type="match status" value="1"/>
</dbReference>
<dbReference type="InterPro" id="IPR052158">
    <property type="entry name" value="INH-QAR"/>
</dbReference>
<protein>
    <submittedName>
        <fullName evidence="5">GlxA family transcriptional regulator</fullName>
    </submittedName>
</protein>
<organism evidence="5 6">
    <name type="scientific">Microvirga arabica</name>
    <dbReference type="NCBI Taxonomy" id="1128671"/>
    <lineage>
        <taxon>Bacteria</taxon>
        <taxon>Pseudomonadati</taxon>
        <taxon>Pseudomonadota</taxon>
        <taxon>Alphaproteobacteria</taxon>
        <taxon>Hyphomicrobiales</taxon>
        <taxon>Methylobacteriaceae</taxon>
        <taxon>Microvirga</taxon>
    </lineage>
</organism>
<evidence type="ECO:0000313" key="6">
    <source>
        <dbReference type="Proteomes" id="UP001593940"/>
    </source>
</evidence>
<dbReference type="CDD" id="cd03138">
    <property type="entry name" value="GATase1_AraC_2"/>
    <property type="match status" value="1"/>
</dbReference>
<gene>
    <name evidence="5" type="ORF">ACETIH_17575</name>
</gene>
<dbReference type="Proteomes" id="UP001593940">
    <property type="component" value="Unassembled WGS sequence"/>
</dbReference>
<dbReference type="InterPro" id="IPR009057">
    <property type="entry name" value="Homeodomain-like_sf"/>
</dbReference>
<dbReference type="EMBL" id="JBHOMY010000055">
    <property type="protein sequence ID" value="MFC1458476.1"/>
    <property type="molecule type" value="Genomic_DNA"/>
</dbReference>
<dbReference type="SMART" id="SM00342">
    <property type="entry name" value="HTH_ARAC"/>
    <property type="match status" value="1"/>
</dbReference>
<dbReference type="SUPFAM" id="SSF52317">
    <property type="entry name" value="Class I glutamine amidotransferase-like"/>
    <property type="match status" value="1"/>
</dbReference>
<dbReference type="Gene3D" id="3.40.50.880">
    <property type="match status" value="1"/>
</dbReference>
<dbReference type="InterPro" id="IPR018062">
    <property type="entry name" value="HTH_AraC-typ_CS"/>
</dbReference>
<dbReference type="PROSITE" id="PS00041">
    <property type="entry name" value="HTH_ARAC_FAMILY_1"/>
    <property type="match status" value="1"/>
</dbReference>
<reference evidence="5 6" key="1">
    <citation type="submission" date="2024-09" db="EMBL/GenBank/DDBJ databases">
        <title>Nodulacao em especies de Leguminosae Basais da Amazonia e Caracterizacao dos Rizobios e Bacterias Associadas aos Nodulos.</title>
        <authorList>
            <person name="Jambeiro I.C.A."/>
            <person name="Lopes I.S."/>
            <person name="Aguiar E.R.G.R."/>
            <person name="Santos A.F.J."/>
            <person name="Dos Santos J.M.F."/>
            <person name="Gross E."/>
        </authorList>
    </citation>
    <scope>NUCLEOTIDE SEQUENCE [LARGE SCALE GENOMIC DNA]</scope>
    <source>
        <strain evidence="5 6">BRUESC1165</strain>
    </source>
</reference>
<dbReference type="PROSITE" id="PS01124">
    <property type="entry name" value="HTH_ARAC_FAMILY_2"/>
    <property type="match status" value="1"/>
</dbReference>
<evidence type="ECO:0000256" key="1">
    <source>
        <dbReference type="ARBA" id="ARBA00023015"/>
    </source>
</evidence>
<dbReference type="InterPro" id="IPR018060">
    <property type="entry name" value="HTH_AraC"/>
</dbReference>
<dbReference type="SUPFAM" id="SSF46689">
    <property type="entry name" value="Homeodomain-like"/>
    <property type="match status" value="2"/>
</dbReference>
<evidence type="ECO:0000259" key="4">
    <source>
        <dbReference type="PROSITE" id="PS01124"/>
    </source>
</evidence>